<feature type="region of interest" description="Disordered" evidence="1">
    <location>
        <begin position="116"/>
        <end position="139"/>
    </location>
</feature>
<feature type="compositionally biased region" description="Pro residues" evidence="1">
    <location>
        <begin position="804"/>
        <end position="813"/>
    </location>
</feature>
<feature type="region of interest" description="Disordered" evidence="1">
    <location>
        <begin position="799"/>
        <end position="945"/>
    </location>
</feature>
<feature type="compositionally biased region" description="Basic and acidic residues" evidence="1">
    <location>
        <begin position="1100"/>
        <end position="1111"/>
    </location>
</feature>
<feature type="region of interest" description="Disordered" evidence="1">
    <location>
        <begin position="473"/>
        <end position="523"/>
    </location>
</feature>
<feature type="region of interest" description="Disordered" evidence="1">
    <location>
        <begin position="628"/>
        <end position="657"/>
    </location>
</feature>
<sequence length="1129" mass="121020">MTIADRTFMDCQNPVMRGYIRVQHGASGTHRADRVCVHTDRAALLLLGHSEQSDWDAPDSETSNGPVLDILNWFAGSALRDRHTGLEDALIETASGDTSIKDWATRVMQMGEGGRWQGTAHQRRAGRRRGDTAARSPRMEDASTVIWPNVAGVKECGRRARLCSLRGQQHSARCHLVARPPAPDGGPMLFLSYHHHRSTRVYNSLPLSFLSCSSMSLSTDPRPSPFTVAEFSDLVSSAFNIHDADLTSGLRHPLLSVTPASPLSPSSTFDADRSFDDEDPLSSGFDGGAPSSGRKSRSRKVNALFHQVRTRASAFVLRSRAPSPSRSPSPSPAPFQPLLPPCISPTPSSSSLVRAFSPWSMADLTRDRPRTRAESLPRSLFTLSKRDESPPPPLPVRDSDSGTRSPTPVLRSFFDDSPARSKRAYSRPATSTSASSSTVHSLSRVTTSSSTQSQIDALPSFFEDRGYRVAKPTAPSYCRPVTPSGAPQRPHTRLPPLRKSKSSGYGLLRRRSRSKSTIGEPPAGLEYQDLALWNSHRNDDMPSPLTHPRDVPPVPHLGVVPALSELDDCEPPLPPPYVFERRGSATSTSTGSTRSTSSLSARLSNLVGLAFPSRMRDRGRSKLNLSIATTSSADSSPSTVSSHSIPSTPSSPTSAFSHAQPHVYAVSADGHTQQSSSDESEEDAAAIGRVLTPEEDPFAKAEIAVALQGTPRPPTPPLSRTTSLQHSPPGLTATGIWNAGVDQPQGKKTRNSLPATPVSAAFTFPSSCSIYPDQSSQEYAYNRVPRSAMSTPMGHVPPSAWSPFTPPATPSPATPSHATPSNTAPPSTPPSSHTRSPRSPSSLTRSESHQSPRRSPRPKCLVFPLPPSGLPPPFPPPALPPPDRALPSLPSTPRTPPVPPKDRADRIARAHKSLPPSPHPSSGSPLSARSHGSVRQWKDLHGCSPGGWRDGQLRALVERHESAVVREVPSSLAEPWSGSVSSGDWPTRPETPIMSARSLTRRSSVDSTCTVTASPSSSAMHDTTQEWRYECDTISIDGEALLEGDSCSMAGGSDTLSSIAATPVEDAADVFWSPVTSSTSVFYSARGSLESSRVSLESDDEHRAHSLDAHPARAPAWRRGKSASAGACA</sequence>
<feature type="region of interest" description="Disordered" evidence="1">
    <location>
        <begin position="367"/>
        <end position="453"/>
    </location>
</feature>
<dbReference type="STRING" id="1314778.A0A5C3NZB5"/>
<feature type="compositionally biased region" description="Low complexity" evidence="1">
    <location>
        <begin position="426"/>
        <end position="453"/>
    </location>
</feature>
<feature type="compositionally biased region" description="Basic residues" evidence="1">
    <location>
        <begin position="490"/>
        <end position="501"/>
    </location>
</feature>
<feature type="region of interest" description="Disordered" evidence="1">
    <location>
        <begin position="315"/>
        <end position="342"/>
    </location>
</feature>
<dbReference type="InParanoid" id="A0A5C3NZB5"/>
<dbReference type="AlphaFoldDB" id="A0A5C3NZB5"/>
<feature type="compositionally biased region" description="Polar residues" evidence="1">
    <location>
        <begin position="260"/>
        <end position="269"/>
    </location>
</feature>
<feature type="region of interest" description="Disordered" evidence="1">
    <location>
        <begin position="997"/>
        <end position="1021"/>
    </location>
</feature>
<feature type="region of interest" description="Disordered" evidence="1">
    <location>
        <begin position="707"/>
        <end position="753"/>
    </location>
</feature>
<protein>
    <submittedName>
        <fullName evidence="2">Uncharacterized protein</fullName>
    </submittedName>
</protein>
<gene>
    <name evidence="2" type="ORF">K466DRAFT_301632</name>
</gene>
<feature type="compositionally biased region" description="Pro residues" evidence="1">
    <location>
        <begin position="325"/>
        <end position="342"/>
    </location>
</feature>
<name>A0A5C3NZB5_9APHY</name>
<accession>A0A5C3NZB5</accession>
<evidence type="ECO:0000256" key="1">
    <source>
        <dbReference type="SAM" id="MobiDB-lite"/>
    </source>
</evidence>
<dbReference type="Proteomes" id="UP000308197">
    <property type="component" value="Unassembled WGS sequence"/>
</dbReference>
<feature type="compositionally biased region" description="Basic and acidic residues" evidence="1">
    <location>
        <begin position="128"/>
        <end position="139"/>
    </location>
</feature>
<feature type="compositionally biased region" description="Low complexity" evidence="1">
    <location>
        <begin position="584"/>
        <end position="599"/>
    </location>
</feature>
<dbReference type="EMBL" id="ML211486">
    <property type="protein sequence ID" value="TFK82432.1"/>
    <property type="molecule type" value="Genomic_DNA"/>
</dbReference>
<feature type="region of interest" description="Disordered" evidence="1">
    <location>
        <begin position="260"/>
        <end position="299"/>
    </location>
</feature>
<reference evidence="2 3" key="1">
    <citation type="journal article" date="2019" name="Nat. Ecol. Evol.">
        <title>Megaphylogeny resolves global patterns of mushroom evolution.</title>
        <authorList>
            <person name="Varga T."/>
            <person name="Krizsan K."/>
            <person name="Foldi C."/>
            <person name="Dima B."/>
            <person name="Sanchez-Garcia M."/>
            <person name="Sanchez-Ramirez S."/>
            <person name="Szollosi G.J."/>
            <person name="Szarkandi J.G."/>
            <person name="Papp V."/>
            <person name="Albert L."/>
            <person name="Andreopoulos W."/>
            <person name="Angelini C."/>
            <person name="Antonin V."/>
            <person name="Barry K.W."/>
            <person name="Bougher N.L."/>
            <person name="Buchanan P."/>
            <person name="Buyck B."/>
            <person name="Bense V."/>
            <person name="Catcheside P."/>
            <person name="Chovatia M."/>
            <person name="Cooper J."/>
            <person name="Damon W."/>
            <person name="Desjardin D."/>
            <person name="Finy P."/>
            <person name="Geml J."/>
            <person name="Haridas S."/>
            <person name="Hughes K."/>
            <person name="Justo A."/>
            <person name="Karasinski D."/>
            <person name="Kautmanova I."/>
            <person name="Kiss B."/>
            <person name="Kocsube S."/>
            <person name="Kotiranta H."/>
            <person name="LaButti K.M."/>
            <person name="Lechner B.E."/>
            <person name="Liimatainen K."/>
            <person name="Lipzen A."/>
            <person name="Lukacs Z."/>
            <person name="Mihaltcheva S."/>
            <person name="Morgado L.N."/>
            <person name="Niskanen T."/>
            <person name="Noordeloos M.E."/>
            <person name="Ohm R.A."/>
            <person name="Ortiz-Santana B."/>
            <person name="Ovrebo C."/>
            <person name="Racz N."/>
            <person name="Riley R."/>
            <person name="Savchenko A."/>
            <person name="Shiryaev A."/>
            <person name="Soop K."/>
            <person name="Spirin V."/>
            <person name="Szebenyi C."/>
            <person name="Tomsovsky M."/>
            <person name="Tulloss R.E."/>
            <person name="Uehling J."/>
            <person name="Grigoriev I.V."/>
            <person name="Vagvolgyi C."/>
            <person name="Papp T."/>
            <person name="Martin F.M."/>
            <person name="Miettinen O."/>
            <person name="Hibbett D.S."/>
            <person name="Nagy L.G."/>
        </authorList>
    </citation>
    <scope>NUCLEOTIDE SEQUENCE [LARGE SCALE GENOMIC DNA]</scope>
    <source>
        <strain evidence="2 3">HHB13444</strain>
    </source>
</reference>
<keyword evidence="3" id="KW-1185">Reference proteome</keyword>
<feature type="compositionally biased region" description="Pro residues" evidence="1">
    <location>
        <begin position="864"/>
        <end position="884"/>
    </location>
</feature>
<feature type="region of interest" description="Disordered" evidence="1">
    <location>
        <begin position="1096"/>
        <end position="1129"/>
    </location>
</feature>
<proteinExistence type="predicted"/>
<evidence type="ECO:0000313" key="2">
    <source>
        <dbReference type="EMBL" id="TFK82432.1"/>
    </source>
</evidence>
<feature type="compositionally biased region" description="Low complexity" evidence="1">
    <location>
        <begin position="814"/>
        <end position="845"/>
    </location>
</feature>
<feature type="region of interest" description="Disordered" evidence="1">
    <location>
        <begin position="579"/>
        <end position="599"/>
    </location>
</feature>
<evidence type="ECO:0000313" key="3">
    <source>
        <dbReference type="Proteomes" id="UP000308197"/>
    </source>
</evidence>
<organism evidence="2 3">
    <name type="scientific">Polyporus arcularius HHB13444</name>
    <dbReference type="NCBI Taxonomy" id="1314778"/>
    <lineage>
        <taxon>Eukaryota</taxon>
        <taxon>Fungi</taxon>
        <taxon>Dikarya</taxon>
        <taxon>Basidiomycota</taxon>
        <taxon>Agaricomycotina</taxon>
        <taxon>Agaricomycetes</taxon>
        <taxon>Polyporales</taxon>
        <taxon>Polyporaceae</taxon>
        <taxon>Polyporus</taxon>
    </lineage>
</organism>